<dbReference type="Proteomes" id="UP000664702">
    <property type="component" value="Chromosome"/>
</dbReference>
<evidence type="ECO:0000256" key="6">
    <source>
        <dbReference type="ARBA" id="ARBA00022723"/>
    </source>
</evidence>
<dbReference type="KEGG" id="bban:J4G43_012940"/>
<comment type="cofactor">
    <cofactor evidence="1">
        <name>Mg(2+)</name>
        <dbReference type="ChEBI" id="CHEBI:18420"/>
    </cofactor>
</comment>
<name>A0A9X9Y553_9BRAD</name>
<evidence type="ECO:0000256" key="8">
    <source>
        <dbReference type="ARBA" id="ARBA00049336"/>
    </source>
</evidence>
<evidence type="ECO:0000259" key="9">
    <source>
        <dbReference type="Pfam" id="PF00483"/>
    </source>
</evidence>
<dbReference type="Gene3D" id="3.90.550.10">
    <property type="entry name" value="Spore Coat Polysaccharide Biosynthesis Protein SpsA, Chain A"/>
    <property type="match status" value="1"/>
</dbReference>
<dbReference type="InterPro" id="IPR029044">
    <property type="entry name" value="Nucleotide-diphossugar_trans"/>
</dbReference>
<dbReference type="GO" id="GO:0008879">
    <property type="term" value="F:glucose-1-phosphate thymidylyltransferase activity"/>
    <property type="evidence" value="ECO:0007669"/>
    <property type="project" value="UniProtKB-EC"/>
</dbReference>
<dbReference type="EC" id="2.7.7.24" evidence="3"/>
<gene>
    <name evidence="10" type="ORF">J4G43_012940</name>
</gene>
<proteinExistence type="inferred from homology"/>
<feature type="domain" description="Nucleotidyl transferase" evidence="9">
    <location>
        <begin position="10"/>
        <end position="70"/>
    </location>
</feature>
<dbReference type="EMBL" id="CP086136">
    <property type="protein sequence ID" value="UEM15047.1"/>
    <property type="molecule type" value="Genomic_DNA"/>
</dbReference>
<dbReference type="InterPro" id="IPR005835">
    <property type="entry name" value="NTP_transferase_dom"/>
</dbReference>
<organism evidence="10 11">
    <name type="scientific">Bradyrhizobium barranii subsp. barranii</name>
    <dbReference type="NCBI Taxonomy" id="2823807"/>
    <lineage>
        <taxon>Bacteria</taxon>
        <taxon>Pseudomonadati</taxon>
        <taxon>Pseudomonadota</taxon>
        <taxon>Alphaproteobacteria</taxon>
        <taxon>Hyphomicrobiales</taxon>
        <taxon>Nitrobacteraceae</taxon>
        <taxon>Bradyrhizobium</taxon>
        <taxon>Bradyrhizobium barranii</taxon>
    </lineage>
</organism>
<evidence type="ECO:0000256" key="2">
    <source>
        <dbReference type="ARBA" id="ARBA00010480"/>
    </source>
</evidence>
<evidence type="ECO:0000313" key="10">
    <source>
        <dbReference type="EMBL" id="UEM15047.1"/>
    </source>
</evidence>
<keyword evidence="7" id="KW-0460">Magnesium</keyword>
<dbReference type="PANTHER" id="PTHR43532:SF1">
    <property type="entry name" value="GLUCOSE-1-PHOSPHATE THYMIDYLYLTRANSFERASE 1"/>
    <property type="match status" value="1"/>
</dbReference>
<keyword evidence="5" id="KW-0548">Nucleotidyltransferase</keyword>
<dbReference type="Pfam" id="PF00483">
    <property type="entry name" value="NTP_transferase"/>
    <property type="match status" value="1"/>
</dbReference>
<sequence>MRATSQGTSSLLASIVSMASKQLLPVFGKPMIQCLRSDLTYADLRRILITTTRQDRSLFRRLLGDGSGIGTSSMLIRTVRADWRSC</sequence>
<protein>
    <recommendedName>
        <fullName evidence="3">glucose-1-phosphate thymidylyltransferase</fullName>
        <ecNumber evidence="3">2.7.7.24</ecNumber>
    </recommendedName>
</protein>
<dbReference type="InterPro" id="IPR005907">
    <property type="entry name" value="G1P_thy_trans_s"/>
</dbReference>
<evidence type="ECO:0000256" key="3">
    <source>
        <dbReference type="ARBA" id="ARBA00012461"/>
    </source>
</evidence>
<evidence type="ECO:0000256" key="4">
    <source>
        <dbReference type="ARBA" id="ARBA00022679"/>
    </source>
</evidence>
<comment type="similarity">
    <text evidence="2">Belongs to the glucose-1-phosphate thymidylyltransferase family.</text>
</comment>
<evidence type="ECO:0000256" key="5">
    <source>
        <dbReference type="ARBA" id="ARBA00022695"/>
    </source>
</evidence>
<evidence type="ECO:0000256" key="1">
    <source>
        <dbReference type="ARBA" id="ARBA00001946"/>
    </source>
</evidence>
<evidence type="ECO:0000256" key="7">
    <source>
        <dbReference type="ARBA" id="ARBA00022842"/>
    </source>
</evidence>
<accession>A0A9X9Y553</accession>
<dbReference type="SUPFAM" id="SSF53448">
    <property type="entry name" value="Nucleotide-diphospho-sugar transferases"/>
    <property type="match status" value="1"/>
</dbReference>
<reference evidence="10 11" key="1">
    <citation type="journal article" date="2022" name="Int. J. Syst. Evol. Microbiol.">
        <title>Strains of Bradyrhizobium barranii sp. nov. associated with legumes native to Canada are symbionts of soybeans and belong to different subspecies (subsp. barranii subsp. nov. and subsp. apii subsp. nov.) and symbiovars (sv. glycinearum and sv. septentrionale).</title>
        <authorList>
            <person name="Bromfield E.S.P."/>
            <person name="Cloutier S."/>
            <person name="Wasai-Hara S."/>
            <person name="Minamisawa K."/>
        </authorList>
    </citation>
    <scope>NUCLEOTIDE SEQUENCE [LARGE SCALE GENOMIC DNA]</scope>
    <source>
        <strain evidence="10 11">144S4</strain>
    </source>
</reference>
<evidence type="ECO:0000313" key="11">
    <source>
        <dbReference type="Proteomes" id="UP000664702"/>
    </source>
</evidence>
<dbReference type="PANTHER" id="PTHR43532">
    <property type="entry name" value="GLUCOSE-1-PHOSPHATE THYMIDYLYLTRANSFERASE"/>
    <property type="match status" value="1"/>
</dbReference>
<comment type="catalytic activity">
    <reaction evidence="8">
        <text>dTTP + alpha-D-glucose 1-phosphate + H(+) = dTDP-alpha-D-glucose + diphosphate</text>
        <dbReference type="Rhea" id="RHEA:15225"/>
        <dbReference type="ChEBI" id="CHEBI:15378"/>
        <dbReference type="ChEBI" id="CHEBI:33019"/>
        <dbReference type="ChEBI" id="CHEBI:37568"/>
        <dbReference type="ChEBI" id="CHEBI:57477"/>
        <dbReference type="ChEBI" id="CHEBI:58601"/>
        <dbReference type="EC" id="2.7.7.24"/>
    </reaction>
</comment>
<dbReference type="GO" id="GO:0046872">
    <property type="term" value="F:metal ion binding"/>
    <property type="evidence" value="ECO:0007669"/>
    <property type="project" value="UniProtKB-KW"/>
</dbReference>
<keyword evidence="6" id="KW-0479">Metal-binding</keyword>
<dbReference type="AlphaFoldDB" id="A0A9X9Y553"/>
<keyword evidence="4" id="KW-0808">Transferase</keyword>